<name>A0A430HUB6_9BURK</name>
<gene>
    <name evidence="5" type="ORF">EJB06_02135</name>
</gene>
<keyword evidence="2" id="KW-0238">DNA-binding</keyword>
<dbReference type="InterPro" id="IPR036388">
    <property type="entry name" value="WH-like_DNA-bd_sf"/>
</dbReference>
<evidence type="ECO:0000313" key="5">
    <source>
        <dbReference type="EMBL" id="RSZ61156.1"/>
    </source>
</evidence>
<dbReference type="PRINTS" id="PR00038">
    <property type="entry name" value="HTHLUXR"/>
</dbReference>
<accession>A0A430HUB6</accession>
<dbReference type="PROSITE" id="PS50043">
    <property type="entry name" value="HTH_LUXR_2"/>
    <property type="match status" value="1"/>
</dbReference>
<feature type="domain" description="HTH luxR-type" evidence="4">
    <location>
        <begin position="3"/>
        <end position="68"/>
    </location>
</feature>
<proteinExistence type="predicted"/>
<evidence type="ECO:0000256" key="2">
    <source>
        <dbReference type="ARBA" id="ARBA00023125"/>
    </source>
</evidence>
<keyword evidence="1" id="KW-0805">Transcription regulation</keyword>
<dbReference type="InterPro" id="IPR000792">
    <property type="entry name" value="Tscrpt_reg_LuxR_C"/>
</dbReference>
<organism evidence="5 6">
    <name type="scientific">Massilia atriviolacea</name>
    <dbReference type="NCBI Taxonomy" id="2495579"/>
    <lineage>
        <taxon>Bacteria</taxon>
        <taxon>Pseudomonadati</taxon>
        <taxon>Pseudomonadota</taxon>
        <taxon>Betaproteobacteria</taxon>
        <taxon>Burkholderiales</taxon>
        <taxon>Oxalobacteraceae</taxon>
        <taxon>Telluria group</taxon>
        <taxon>Massilia</taxon>
    </lineage>
</organism>
<dbReference type="SMART" id="SM00421">
    <property type="entry name" value="HTH_LUXR"/>
    <property type="match status" value="1"/>
</dbReference>
<dbReference type="RefSeq" id="WP_126072542.1">
    <property type="nucleotide sequence ID" value="NZ_CP051166.1"/>
</dbReference>
<dbReference type="Pfam" id="PF00196">
    <property type="entry name" value="GerE"/>
    <property type="match status" value="1"/>
</dbReference>
<dbReference type="PANTHER" id="PTHR44688">
    <property type="entry name" value="DNA-BINDING TRANSCRIPTIONAL ACTIVATOR DEVR_DOSR"/>
    <property type="match status" value="1"/>
</dbReference>
<evidence type="ECO:0000313" key="6">
    <source>
        <dbReference type="Proteomes" id="UP000278085"/>
    </source>
</evidence>
<evidence type="ECO:0000256" key="3">
    <source>
        <dbReference type="ARBA" id="ARBA00023163"/>
    </source>
</evidence>
<evidence type="ECO:0000256" key="1">
    <source>
        <dbReference type="ARBA" id="ARBA00023015"/>
    </source>
</evidence>
<evidence type="ECO:0000259" key="4">
    <source>
        <dbReference type="PROSITE" id="PS50043"/>
    </source>
</evidence>
<dbReference type="AlphaFoldDB" id="A0A430HUB6"/>
<comment type="caution">
    <text evidence="5">The sequence shown here is derived from an EMBL/GenBank/DDBJ whole genome shotgun (WGS) entry which is preliminary data.</text>
</comment>
<dbReference type="Proteomes" id="UP000278085">
    <property type="component" value="Unassembled WGS sequence"/>
</dbReference>
<protein>
    <submittedName>
        <fullName evidence="5">Response regulator transcription factor</fullName>
    </submittedName>
</protein>
<keyword evidence="6" id="KW-1185">Reference proteome</keyword>
<dbReference type="PANTHER" id="PTHR44688:SF16">
    <property type="entry name" value="DNA-BINDING TRANSCRIPTIONAL ACTIVATOR DEVR_DOSR"/>
    <property type="match status" value="1"/>
</dbReference>
<dbReference type="CDD" id="cd06170">
    <property type="entry name" value="LuxR_C_like"/>
    <property type="match status" value="1"/>
</dbReference>
<dbReference type="GO" id="GO:0003677">
    <property type="term" value="F:DNA binding"/>
    <property type="evidence" value="ECO:0007669"/>
    <property type="project" value="UniProtKB-KW"/>
</dbReference>
<reference evidence="5 6" key="1">
    <citation type="submission" date="2018-12" db="EMBL/GenBank/DDBJ databases">
        <authorList>
            <person name="Yang E."/>
        </authorList>
    </citation>
    <scope>NUCLEOTIDE SEQUENCE [LARGE SCALE GENOMIC DNA]</scope>
    <source>
        <strain evidence="5 6">SOD</strain>
    </source>
</reference>
<dbReference type="GO" id="GO:0006355">
    <property type="term" value="P:regulation of DNA-templated transcription"/>
    <property type="evidence" value="ECO:0007669"/>
    <property type="project" value="InterPro"/>
</dbReference>
<keyword evidence="3" id="KW-0804">Transcription</keyword>
<dbReference type="InterPro" id="IPR016032">
    <property type="entry name" value="Sig_transdc_resp-reg_C-effctor"/>
</dbReference>
<dbReference type="OrthoDB" id="9154877at2"/>
<dbReference type="Gene3D" id="1.10.10.10">
    <property type="entry name" value="Winged helix-like DNA-binding domain superfamily/Winged helix DNA-binding domain"/>
    <property type="match status" value="1"/>
</dbReference>
<dbReference type="SUPFAM" id="SSF46894">
    <property type="entry name" value="C-terminal effector domain of the bipartite response regulators"/>
    <property type="match status" value="1"/>
</dbReference>
<sequence length="73" mass="8268">MSIPDTWAALTPRQREVANHVVRGLTSKQIARYMAISHQTVAVHRRSIFRAFAVHSVAELAIRLRSETTTLLE</sequence>
<dbReference type="EMBL" id="RXLQ01000001">
    <property type="protein sequence ID" value="RSZ61156.1"/>
    <property type="molecule type" value="Genomic_DNA"/>
</dbReference>